<feature type="domain" description="RING-type" evidence="5">
    <location>
        <begin position="94"/>
        <end position="155"/>
    </location>
</feature>
<proteinExistence type="predicted"/>
<accession>A0A9C6W3W3</accession>
<evidence type="ECO:0000313" key="7">
    <source>
        <dbReference type="RefSeq" id="XP_048260642.1"/>
    </source>
</evidence>
<dbReference type="InterPro" id="IPR047153">
    <property type="entry name" value="TRIM45/56/19-like"/>
</dbReference>
<keyword evidence="6" id="KW-1185">Reference proteome</keyword>
<dbReference type="PANTHER" id="PTHR25462">
    <property type="entry name" value="BONUS, ISOFORM C-RELATED"/>
    <property type="match status" value="1"/>
</dbReference>
<evidence type="ECO:0000259" key="5">
    <source>
        <dbReference type="PROSITE" id="PS50089"/>
    </source>
</evidence>
<evidence type="ECO:0000256" key="2">
    <source>
        <dbReference type="ARBA" id="ARBA00022771"/>
    </source>
</evidence>
<name>A0A9C6W3W3_BOMTE</name>
<dbReference type="RefSeq" id="XP_048260642.1">
    <property type="nucleotide sequence ID" value="XM_048404685.1"/>
</dbReference>
<dbReference type="InterPro" id="IPR013083">
    <property type="entry name" value="Znf_RING/FYVE/PHD"/>
</dbReference>
<organism evidence="6 7">
    <name type="scientific">Bombus terrestris</name>
    <name type="common">Buff-tailed bumblebee</name>
    <name type="synonym">Apis terrestris</name>
    <dbReference type="NCBI Taxonomy" id="30195"/>
    <lineage>
        <taxon>Eukaryota</taxon>
        <taxon>Metazoa</taxon>
        <taxon>Ecdysozoa</taxon>
        <taxon>Arthropoda</taxon>
        <taxon>Hexapoda</taxon>
        <taxon>Insecta</taxon>
        <taxon>Pterygota</taxon>
        <taxon>Neoptera</taxon>
        <taxon>Endopterygota</taxon>
        <taxon>Hymenoptera</taxon>
        <taxon>Apocrita</taxon>
        <taxon>Aculeata</taxon>
        <taxon>Apoidea</taxon>
        <taxon>Anthophila</taxon>
        <taxon>Apidae</taxon>
        <taxon>Bombus</taxon>
        <taxon>Bombus</taxon>
    </lineage>
</organism>
<keyword evidence="2 4" id="KW-0863">Zinc-finger</keyword>
<evidence type="ECO:0000256" key="3">
    <source>
        <dbReference type="ARBA" id="ARBA00022833"/>
    </source>
</evidence>
<evidence type="ECO:0000256" key="1">
    <source>
        <dbReference type="ARBA" id="ARBA00022723"/>
    </source>
</evidence>
<dbReference type="Gene3D" id="3.30.40.10">
    <property type="entry name" value="Zinc/RING finger domain, C3HC4 (zinc finger)"/>
    <property type="match status" value="1"/>
</dbReference>
<dbReference type="PROSITE" id="PS00518">
    <property type="entry name" value="ZF_RING_1"/>
    <property type="match status" value="1"/>
</dbReference>
<keyword evidence="3" id="KW-0862">Zinc</keyword>
<dbReference type="AlphaFoldDB" id="A0A9C6W3W3"/>
<gene>
    <name evidence="7" type="primary">LOC100649803</name>
</gene>
<dbReference type="Proteomes" id="UP000835206">
    <property type="component" value="Chromosome 3"/>
</dbReference>
<dbReference type="InterPro" id="IPR017907">
    <property type="entry name" value="Znf_RING_CS"/>
</dbReference>
<dbReference type="SUPFAM" id="SSF57850">
    <property type="entry name" value="RING/U-box"/>
    <property type="match status" value="1"/>
</dbReference>
<sequence>MVSMDFINCSKYRSIKSCCSEKSSMDDENKNNEFRNKDCIFLERKNKIEDGYSTVNVEPLRFVKNVHMKDQINGDIQKESFSSFNTREEKDFRCPRCGQSMQEPRLLPCLHPICSTCISELMSKPFDNFTKSIKTQNNQSESSQNNYYEICPLCDVQLPNANSTVPPPHYPLQYRLVMSAIRSKFTNKILCDICPDEVVAVVQCSTCLRNFCLDCGMKHQQQITMELKPLKHSIRPLMEATKVTCRECMWSSQHRGHASENAVGVAKRVILYLTKMLQRAKMVLNMLLTQYDRDAFLNSSFEEIKDTCISVDYRYVKLTIF</sequence>
<keyword evidence="1" id="KW-0479">Metal-binding</keyword>
<dbReference type="PANTHER" id="PTHR25462:SF296">
    <property type="entry name" value="MEIOTIC P26, ISOFORM F"/>
    <property type="match status" value="1"/>
</dbReference>
<protein>
    <submittedName>
        <fullName evidence="7">Tripartite motif-containing protein 42 isoform X2</fullName>
    </submittedName>
</protein>
<dbReference type="PROSITE" id="PS50089">
    <property type="entry name" value="ZF_RING_2"/>
    <property type="match status" value="1"/>
</dbReference>
<evidence type="ECO:0000313" key="6">
    <source>
        <dbReference type="Proteomes" id="UP000835206"/>
    </source>
</evidence>
<reference evidence="7" key="1">
    <citation type="submission" date="2025-08" db="UniProtKB">
        <authorList>
            <consortium name="RefSeq"/>
        </authorList>
    </citation>
    <scope>IDENTIFICATION</scope>
</reference>
<dbReference type="GeneID" id="100649803"/>
<dbReference type="GO" id="GO:0008270">
    <property type="term" value="F:zinc ion binding"/>
    <property type="evidence" value="ECO:0007669"/>
    <property type="project" value="UniProtKB-KW"/>
</dbReference>
<dbReference type="SMART" id="SM00184">
    <property type="entry name" value="RING"/>
    <property type="match status" value="2"/>
</dbReference>
<dbReference type="InterPro" id="IPR001841">
    <property type="entry name" value="Znf_RING"/>
</dbReference>
<evidence type="ECO:0000256" key="4">
    <source>
        <dbReference type="PROSITE-ProRule" id="PRU00175"/>
    </source>
</evidence>